<dbReference type="EMBL" id="CP019640">
    <property type="protein sequence ID" value="AQQ52702.1"/>
    <property type="molecule type" value="Genomic_DNA"/>
</dbReference>
<sequence>MTEFVRKFLSLLSLRALAVECNDLANQHGRIEHGCDSQSKAVGIKVRIQAMGIINADGLVK</sequence>
<dbReference type="Proteomes" id="UP000188184">
    <property type="component" value="Chromosome"/>
</dbReference>
<gene>
    <name evidence="1" type="ORF">B0X71_06040</name>
</gene>
<proteinExistence type="predicted"/>
<dbReference type="AlphaFoldDB" id="A0A1Q2KYH5"/>
<organism evidence="1 2">
    <name type="scientific">Planococcus lenghuensis</name>
    <dbReference type="NCBI Taxonomy" id="2213202"/>
    <lineage>
        <taxon>Bacteria</taxon>
        <taxon>Bacillati</taxon>
        <taxon>Bacillota</taxon>
        <taxon>Bacilli</taxon>
        <taxon>Bacillales</taxon>
        <taxon>Caryophanaceae</taxon>
        <taxon>Planococcus</taxon>
    </lineage>
</organism>
<name>A0A1Q2KYH5_9BACL</name>
<protein>
    <submittedName>
        <fullName evidence="1">Uncharacterized protein</fullName>
    </submittedName>
</protein>
<keyword evidence="2" id="KW-1185">Reference proteome</keyword>
<evidence type="ECO:0000313" key="2">
    <source>
        <dbReference type="Proteomes" id="UP000188184"/>
    </source>
</evidence>
<evidence type="ECO:0000313" key="1">
    <source>
        <dbReference type="EMBL" id="AQQ52702.1"/>
    </source>
</evidence>
<dbReference type="KEGG" id="pmar:B0X71_06040"/>
<accession>A0A1Q2KYH5</accession>
<reference evidence="1 2" key="1">
    <citation type="submission" date="2017-02" db="EMBL/GenBank/DDBJ databases">
        <title>The complete genomic sequence of a novel cold adapted crude oil-degrading bacterium Planococcus qaidamina Y42.</title>
        <authorList>
            <person name="Yang R."/>
        </authorList>
    </citation>
    <scope>NUCLEOTIDE SEQUENCE [LARGE SCALE GENOMIC DNA]</scope>
    <source>
        <strain evidence="1 2">Y42</strain>
    </source>
</reference>